<keyword evidence="5 8" id="KW-0472">Membrane</keyword>
<dbReference type="GO" id="GO:0098552">
    <property type="term" value="C:side of membrane"/>
    <property type="evidence" value="ECO:0007669"/>
    <property type="project" value="UniProtKB-KW"/>
</dbReference>
<evidence type="ECO:0000256" key="8">
    <source>
        <dbReference type="SAM" id="Phobius"/>
    </source>
</evidence>
<dbReference type="SUPFAM" id="SSF58087">
    <property type="entry name" value="Variant surface glycoprotein (N-terminal domain)"/>
    <property type="match status" value="1"/>
</dbReference>
<evidence type="ECO:0000256" key="6">
    <source>
        <dbReference type="ARBA" id="ARBA00023180"/>
    </source>
</evidence>
<evidence type="ECO:0000256" key="1">
    <source>
        <dbReference type="ARBA" id="ARBA00002523"/>
    </source>
</evidence>
<keyword evidence="6" id="KW-0325">Glycoprotein</keyword>
<accession>A0A1J0R9W2</accession>
<feature type="transmembrane region" description="Helical" evidence="8">
    <location>
        <begin position="474"/>
        <end position="496"/>
    </location>
</feature>
<dbReference type="InterPro" id="IPR027446">
    <property type="entry name" value="VSG_C_dom_sf"/>
</dbReference>
<evidence type="ECO:0000313" key="9">
    <source>
        <dbReference type="EMBL" id="APD74627.1"/>
    </source>
</evidence>
<organism evidence="9">
    <name type="scientific">Trypanosoma brucei</name>
    <dbReference type="NCBI Taxonomy" id="5691"/>
    <lineage>
        <taxon>Eukaryota</taxon>
        <taxon>Discoba</taxon>
        <taxon>Euglenozoa</taxon>
        <taxon>Kinetoplastea</taxon>
        <taxon>Metakinetoplastina</taxon>
        <taxon>Trypanosomatida</taxon>
        <taxon>Trypanosomatidae</taxon>
        <taxon>Trypanosoma</taxon>
    </lineage>
</organism>
<dbReference type="GO" id="GO:0005886">
    <property type="term" value="C:plasma membrane"/>
    <property type="evidence" value="ECO:0007669"/>
    <property type="project" value="UniProtKB-SubCell"/>
</dbReference>
<evidence type="ECO:0000256" key="3">
    <source>
        <dbReference type="ARBA" id="ARBA00022475"/>
    </source>
</evidence>
<keyword evidence="4" id="KW-0336">GPI-anchor</keyword>
<sequence length="517" mass="54810">MLLAATAQTKADSQSTKAAAAATTPCKAVLFMEKLAARLQTKLAEEMSKTKERTDEAASLATAAAAAEQANKRLGYNILRAIALQAQAEQMAQLKQLDEVYAPAIQQLVNLSTRLRQAAMLQKRDEKKKGTVTHGSSTPAGINSANAHCIYDGWTEQLDDAHCKEEKELTADLEPHKITPDQLGKIPYPSTAFLTTIAHTVTAYSKGTPANANAAGQTWICSGSAEGTQGTISDSNAIGSLLAAKAVPAAITTVEITGTAKTTNCKGPEQGHSPEERAKAVFLSAICNLAAVPTESIVSALGTTTTGLKSGAQAAAIVKAAMQGAGLLSDDATTVDKAVLEKFISSTFGTSDKAVEDDFIAPLSKVKLNYISNNKETTETPTAIAQGKNVAVALAFLAGKALKTDAIKNTKPDIGSKPTEKCKPDTKENECKKDENCEHKDGKCKLKEGVKVDNDGKTTNTTGSNSIAVNKAPLWLAVLFYKLLGFIGKSFLLNFVKFMKIIYFDRSCHNLLNFSTF</sequence>
<dbReference type="EMBL" id="KX700671">
    <property type="protein sequence ID" value="APD74627.1"/>
    <property type="molecule type" value="Genomic_DNA"/>
</dbReference>
<evidence type="ECO:0000256" key="5">
    <source>
        <dbReference type="ARBA" id="ARBA00023136"/>
    </source>
</evidence>
<dbReference type="AlphaFoldDB" id="A0A1J0R9W2"/>
<dbReference type="VEuPathDB" id="TriTrypDB:Tb1125.Tb11.v5.0978"/>
<evidence type="ECO:0000256" key="7">
    <source>
        <dbReference type="ARBA" id="ARBA00023288"/>
    </source>
</evidence>
<dbReference type="VEuPathDB" id="TriTrypDB:Tb427_000254000"/>
<name>A0A1J0R9W2_9TRYP</name>
<keyword evidence="3" id="KW-1003">Cell membrane</keyword>
<dbReference type="SUPFAM" id="SSF118251">
    <property type="entry name" value="Variant surface glycoprotein MITAT 1.2, VSG 221, C-terminal domain"/>
    <property type="match status" value="1"/>
</dbReference>
<keyword evidence="8" id="KW-1133">Transmembrane helix</keyword>
<keyword evidence="7" id="KW-0449">Lipoprotein</keyword>
<comment type="subcellular location">
    <subcellularLocation>
        <location evidence="2">Cell membrane</location>
        <topology evidence="2">Lipid-anchor</topology>
        <topology evidence="2">GPI-anchor</topology>
    </subcellularLocation>
</comment>
<comment type="function">
    <text evidence="1">VSG forms a coat on the surface of the parasite. The trypanosome evades the immune response of the host by expressing a series of antigenically distinct VSGs from an estimated 1000 VSG genes.</text>
</comment>
<protein>
    <submittedName>
        <fullName evidence="9">Variant surface glycoprotein 1125.4095</fullName>
    </submittedName>
</protein>
<keyword evidence="8" id="KW-0812">Transmembrane</keyword>
<evidence type="ECO:0000256" key="2">
    <source>
        <dbReference type="ARBA" id="ARBA00004609"/>
    </source>
</evidence>
<evidence type="ECO:0000256" key="4">
    <source>
        <dbReference type="ARBA" id="ARBA00022622"/>
    </source>
</evidence>
<dbReference type="VEuPathDB" id="TriTrypDB:Tb927.11.18330"/>
<reference evidence="9" key="1">
    <citation type="submission" date="2016-08" db="EMBL/GenBank/DDBJ databases">
        <title>VSG repertoire of Trypanosoma brucei EATRO 1125.</title>
        <authorList>
            <person name="Cross G.A."/>
        </authorList>
    </citation>
    <scope>NUCLEOTIDE SEQUENCE</scope>
    <source>
        <strain evidence="9">EATRO 1125</strain>
    </source>
</reference>
<proteinExistence type="predicted"/>